<keyword evidence="2" id="KW-1185">Reference proteome</keyword>
<name>A0A8J4Y4X3_CHIOP</name>
<accession>A0A8J4Y4X3</accession>
<dbReference type="Proteomes" id="UP000770661">
    <property type="component" value="Unassembled WGS sequence"/>
</dbReference>
<organism evidence="1 2">
    <name type="scientific">Chionoecetes opilio</name>
    <name type="common">Atlantic snow crab</name>
    <name type="synonym">Cancer opilio</name>
    <dbReference type="NCBI Taxonomy" id="41210"/>
    <lineage>
        <taxon>Eukaryota</taxon>
        <taxon>Metazoa</taxon>
        <taxon>Ecdysozoa</taxon>
        <taxon>Arthropoda</taxon>
        <taxon>Crustacea</taxon>
        <taxon>Multicrustacea</taxon>
        <taxon>Malacostraca</taxon>
        <taxon>Eumalacostraca</taxon>
        <taxon>Eucarida</taxon>
        <taxon>Decapoda</taxon>
        <taxon>Pleocyemata</taxon>
        <taxon>Brachyura</taxon>
        <taxon>Eubrachyura</taxon>
        <taxon>Majoidea</taxon>
        <taxon>Majidae</taxon>
        <taxon>Chionoecetes</taxon>
    </lineage>
</organism>
<reference evidence="1" key="1">
    <citation type="submission" date="2020-07" db="EMBL/GenBank/DDBJ databases">
        <title>The High-quality genome of the commercially important snow crab, Chionoecetes opilio.</title>
        <authorList>
            <person name="Jeong J.-H."/>
            <person name="Ryu S."/>
        </authorList>
    </citation>
    <scope>NUCLEOTIDE SEQUENCE</scope>
    <source>
        <strain evidence="1">MADBK_172401_WGS</strain>
        <tissue evidence="1">Digestive gland</tissue>
    </source>
</reference>
<dbReference type="EMBL" id="JACEEZ010017733">
    <property type="protein sequence ID" value="KAG0717366.1"/>
    <property type="molecule type" value="Genomic_DNA"/>
</dbReference>
<sequence length="189" mass="20339">MAIPKGDRFLCDGEGFIVCKAGAPSRQAAHTRPQVLYRSGGSRPTKMTPQFKVVPADRGRAELVALRVDISLTETSFSLEPPGRRHTLPEISQRGTALRGIVLVAEGAHQKGFLLGYPTALPWTHCWSTLPSPLAERMSPPQKKTPTGRRLSTRQVLLTLRGSVPPASPTLDAGELQIAGVSVPEPCVC</sequence>
<comment type="caution">
    <text evidence="1">The sequence shown here is derived from an EMBL/GenBank/DDBJ whole genome shotgun (WGS) entry which is preliminary data.</text>
</comment>
<protein>
    <submittedName>
        <fullName evidence="1">Uncharacterized protein</fullName>
    </submittedName>
</protein>
<dbReference type="AlphaFoldDB" id="A0A8J4Y4X3"/>
<proteinExistence type="predicted"/>
<gene>
    <name evidence="1" type="ORF">GWK47_054613</name>
</gene>
<evidence type="ECO:0000313" key="1">
    <source>
        <dbReference type="EMBL" id="KAG0717366.1"/>
    </source>
</evidence>
<evidence type="ECO:0000313" key="2">
    <source>
        <dbReference type="Proteomes" id="UP000770661"/>
    </source>
</evidence>